<proteinExistence type="predicted"/>
<dbReference type="PANTHER" id="PTHR48081">
    <property type="entry name" value="AB HYDROLASE SUPERFAMILY PROTEIN C4A8.06C"/>
    <property type="match status" value="1"/>
</dbReference>
<accession>A0A650C9U5</accession>
<name>A0A650C9U5_OENOE</name>
<evidence type="ECO:0000313" key="3">
    <source>
        <dbReference type="Proteomes" id="UP000181728"/>
    </source>
</evidence>
<organism evidence="2 3">
    <name type="scientific">Oenococcus oeni</name>
    <name type="common">Leuconostoc oenos</name>
    <dbReference type="NCBI Taxonomy" id="1247"/>
    <lineage>
        <taxon>Bacteria</taxon>
        <taxon>Bacillati</taxon>
        <taxon>Bacillota</taxon>
        <taxon>Bacilli</taxon>
        <taxon>Lactobacillales</taxon>
        <taxon>Lactobacillaceae</taxon>
        <taxon>Oenococcus</taxon>
    </lineage>
</organism>
<dbReference type="InterPro" id="IPR029058">
    <property type="entry name" value="AB_hydrolase_fold"/>
</dbReference>
<sequence length="303" mass="34418">MSEIVLKKIEKFKQEWGKADAKRDEGLSTSPKGIKRYDNLSYGSHGKDNLFDIYLPEDHDLPIPMIISIHGGGFFYGNKEGYQFYCLGMAQRGFGVVNFNYRLAPDHPYPAALEDVNEMMNWLGNHARDYGLDPQSVFVVGDSAGGQLAEQYLTILSNPDFKKLFDYNSPKLRILAAGLNSALSCLADPESIPEDSEVEAYFGKNALEKWGQQLRTEEYLTKDFPPVYIVTAVDDFLKHQSLQLAEKLKKVGVNVQQRVFGDDQHPRGHDFQLDQRDELAKECNDLEADFFHNIYKSSDRSVE</sequence>
<dbReference type="EMBL" id="MLOK01000053">
    <property type="protein sequence ID" value="OIM20629.1"/>
    <property type="molecule type" value="Genomic_DNA"/>
</dbReference>
<dbReference type="Gene3D" id="3.40.50.1820">
    <property type="entry name" value="alpha/beta hydrolase"/>
    <property type="match status" value="1"/>
</dbReference>
<dbReference type="AlphaFoldDB" id="A0A650C9U5"/>
<dbReference type="SUPFAM" id="SSF53474">
    <property type="entry name" value="alpha/beta-Hydrolases"/>
    <property type="match status" value="1"/>
</dbReference>
<dbReference type="InterPro" id="IPR050300">
    <property type="entry name" value="GDXG_lipolytic_enzyme"/>
</dbReference>
<keyword evidence="1" id="KW-0378">Hydrolase</keyword>
<dbReference type="Pfam" id="PF07859">
    <property type="entry name" value="Abhydrolase_3"/>
    <property type="match status" value="1"/>
</dbReference>
<dbReference type="GO" id="GO:0016787">
    <property type="term" value="F:hydrolase activity"/>
    <property type="evidence" value="ECO:0007669"/>
    <property type="project" value="UniProtKB-KW"/>
</dbReference>
<dbReference type="InterPro" id="IPR013094">
    <property type="entry name" value="AB_hydrolase_3"/>
</dbReference>
<reference evidence="2 3" key="1">
    <citation type="journal article" date="2016" name="BMC Genomics">
        <title>Consensus pan-genome assembly of the specialised wine bacterium Oenococcus oeni.</title>
        <authorList>
            <person name="Sternes P.R."/>
            <person name="Borneman A.R."/>
        </authorList>
    </citation>
    <scope>NUCLEOTIDE SEQUENCE [LARGE SCALE GENOMIC DNA]</scope>
    <source>
        <strain evidence="2 3">AWRIB661</strain>
    </source>
</reference>
<comment type="caution">
    <text evidence="2">The sequence shown here is derived from an EMBL/GenBank/DDBJ whole genome shotgun (WGS) entry which is preliminary data.</text>
</comment>
<dbReference type="RefSeq" id="WP_002822085.1">
    <property type="nucleotide sequence ID" value="NZ_CP038451.1"/>
</dbReference>
<evidence type="ECO:0000313" key="2">
    <source>
        <dbReference type="EMBL" id="OIM20629.1"/>
    </source>
</evidence>
<dbReference type="Proteomes" id="UP000181728">
    <property type="component" value="Unassembled WGS sequence"/>
</dbReference>
<gene>
    <name evidence="2" type="ORF">ATX59_07810</name>
</gene>
<protein>
    <submittedName>
        <fullName evidence="2">Esterase</fullName>
    </submittedName>
</protein>
<evidence type="ECO:0000256" key="1">
    <source>
        <dbReference type="ARBA" id="ARBA00022801"/>
    </source>
</evidence>